<dbReference type="Proteomes" id="UP001596492">
    <property type="component" value="Unassembled WGS sequence"/>
</dbReference>
<keyword evidence="2" id="KW-1185">Reference proteome</keyword>
<name>A0ABW2IPM2_9PROT</name>
<comment type="caution">
    <text evidence="1">The sequence shown here is derived from an EMBL/GenBank/DDBJ whole genome shotgun (WGS) entry which is preliminary data.</text>
</comment>
<protein>
    <submittedName>
        <fullName evidence="1">Uncharacterized protein</fullName>
    </submittedName>
</protein>
<dbReference type="EMBL" id="JBHTBR010000005">
    <property type="protein sequence ID" value="MFC7292801.1"/>
    <property type="molecule type" value="Genomic_DNA"/>
</dbReference>
<reference evidence="2" key="1">
    <citation type="journal article" date="2019" name="Int. J. Syst. Evol. Microbiol.">
        <title>The Global Catalogue of Microorganisms (GCM) 10K type strain sequencing project: providing services to taxonomists for standard genome sequencing and annotation.</title>
        <authorList>
            <consortium name="The Broad Institute Genomics Platform"/>
            <consortium name="The Broad Institute Genome Sequencing Center for Infectious Disease"/>
            <person name="Wu L."/>
            <person name="Ma J."/>
        </authorList>
    </citation>
    <scope>NUCLEOTIDE SEQUENCE [LARGE SCALE GENOMIC DNA]</scope>
    <source>
        <strain evidence="2">CCUG 51308</strain>
    </source>
</reference>
<accession>A0ABW2IPM2</accession>
<sequence>MHYVLAILAVCTLVSCTTPTSVHHVETRITPLDEISTYTPPPVQYLKATTLREYTAPEADQGVAVDAEYFYPVDNTVIGKYRRDTGEIVARFTSPHKGLIRHMNSCYARYGKIWCANSNYSQTPMGSSIEVFDSASLHHIQSHSLGMRDEGSLTWVDELSDGYITGFAHYSKKGGLAHKGYEYSSVVTFDEKWRRTGGWMFPKNVSDAMAPYAASGGALGPDELLYILGHDKPEMYVLAKPVMGPTLVHVATISLQAEGQAFAFSPDKKQSIIWAIDRKKGLVREIQLPVVKNLPSETKAFR</sequence>
<gene>
    <name evidence="1" type="ORF">ACFQS8_14305</name>
</gene>
<organism evidence="1 2">
    <name type="scientific">Hirschia litorea</name>
    <dbReference type="NCBI Taxonomy" id="1199156"/>
    <lineage>
        <taxon>Bacteria</taxon>
        <taxon>Pseudomonadati</taxon>
        <taxon>Pseudomonadota</taxon>
        <taxon>Alphaproteobacteria</taxon>
        <taxon>Hyphomonadales</taxon>
        <taxon>Hyphomonadaceae</taxon>
        <taxon>Hirschia</taxon>
    </lineage>
</organism>
<evidence type="ECO:0000313" key="2">
    <source>
        <dbReference type="Proteomes" id="UP001596492"/>
    </source>
</evidence>
<dbReference type="RefSeq" id="WP_382168532.1">
    <property type="nucleotide sequence ID" value="NZ_JBHTBR010000005.1"/>
</dbReference>
<evidence type="ECO:0000313" key="1">
    <source>
        <dbReference type="EMBL" id="MFC7292801.1"/>
    </source>
</evidence>
<proteinExistence type="predicted"/>